<dbReference type="PROSITE" id="PS00782">
    <property type="entry name" value="TFIIB"/>
    <property type="match status" value="1"/>
</dbReference>
<organism evidence="16 17">
    <name type="scientific">Candidatus Accumulibacter phosphatis</name>
    <dbReference type="NCBI Taxonomy" id="327160"/>
    <lineage>
        <taxon>Bacteria</taxon>
        <taxon>Pseudomonadati</taxon>
        <taxon>Pseudomonadota</taxon>
        <taxon>Betaproteobacteria</taxon>
        <taxon>Candidatus Accumulibacter</taxon>
    </lineage>
</organism>
<feature type="transmembrane region" description="Helical" evidence="10">
    <location>
        <begin position="752"/>
        <end position="770"/>
    </location>
</feature>
<accession>A0A080LR32</accession>
<feature type="domain" description="MrpA C-terminal/MbhD" evidence="14">
    <location>
        <begin position="614"/>
        <end position="677"/>
    </location>
</feature>
<dbReference type="EMBL" id="JDVG02000673">
    <property type="protein sequence ID" value="KFB70612.1"/>
    <property type="molecule type" value="Genomic_DNA"/>
</dbReference>
<feature type="transmembrane region" description="Helical" evidence="10">
    <location>
        <begin position="790"/>
        <end position="810"/>
    </location>
</feature>
<protein>
    <submittedName>
        <fullName evidence="16">Multiple resistance and pH homeostasis protein A</fullName>
    </submittedName>
</protein>
<dbReference type="Pfam" id="PF00361">
    <property type="entry name" value="Proton_antipo_M"/>
    <property type="match status" value="1"/>
</dbReference>
<evidence type="ECO:0000256" key="3">
    <source>
        <dbReference type="ARBA" id="ARBA00022449"/>
    </source>
</evidence>
<comment type="caution">
    <text evidence="16">The sequence shown here is derived from an EMBL/GenBank/DDBJ whole genome shotgun (WGS) entry which is preliminary data.</text>
</comment>
<feature type="transmembrane region" description="Helical" evidence="10">
    <location>
        <begin position="572"/>
        <end position="591"/>
    </location>
</feature>
<evidence type="ECO:0000313" key="16">
    <source>
        <dbReference type="EMBL" id="KFB70612.1"/>
    </source>
</evidence>
<feature type="transmembrane region" description="Helical" evidence="10">
    <location>
        <begin position="6"/>
        <end position="24"/>
    </location>
</feature>
<feature type="transmembrane region" description="Helical" evidence="10">
    <location>
        <begin position="111"/>
        <end position="129"/>
    </location>
</feature>
<dbReference type="AlphaFoldDB" id="A0A080LR32"/>
<feature type="domain" description="NADH-Ubiquinone oxidoreductase (complex I) chain 5 N-terminal" evidence="12">
    <location>
        <begin position="69"/>
        <end position="114"/>
    </location>
</feature>
<feature type="transmembrane region" description="Helical" evidence="10">
    <location>
        <begin position="655"/>
        <end position="677"/>
    </location>
</feature>
<dbReference type="PANTHER" id="PTHR43373">
    <property type="entry name" value="NA(+)/H(+) ANTIPORTER SUBUNIT"/>
    <property type="match status" value="1"/>
</dbReference>
<feature type="transmembrane region" description="Helical" evidence="10">
    <location>
        <begin position="822"/>
        <end position="843"/>
    </location>
</feature>
<feature type="transmembrane region" description="Helical" evidence="10">
    <location>
        <begin position="510"/>
        <end position="533"/>
    </location>
</feature>
<dbReference type="InterPro" id="IPR007182">
    <property type="entry name" value="MnhB"/>
</dbReference>
<dbReference type="Pfam" id="PF00662">
    <property type="entry name" value="Proton_antipo_N"/>
    <property type="match status" value="1"/>
</dbReference>
<feature type="transmembrane region" description="Helical" evidence="10">
    <location>
        <begin position="630"/>
        <end position="649"/>
    </location>
</feature>
<dbReference type="PRINTS" id="PR01434">
    <property type="entry name" value="NADHDHGNASE5"/>
</dbReference>
<feature type="transmembrane region" description="Helical" evidence="10">
    <location>
        <begin position="408"/>
        <end position="429"/>
    </location>
</feature>
<feature type="domain" description="Na+/H+ antiporter MnhB subunit-related protein" evidence="13">
    <location>
        <begin position="792"/>
        <end position="915"/>
    </location>
</feature>
<evidence type="ECO:0000256" key="9">
    <source>
        <dbReference type="RuleBase" id="RU000320"/>
    </source>
</evidence>
<feature type="transmembrane region" description="Helical" evidence="10">
    <location>
        <begin position="135"/>
        <end position="154"/>
    </location>
</feature>
<evidence type="ECO:0000256" key="5">
    <source>
        <dbReference type="ARBA" id="ARBA00022692"/>
    </source>
</evidence>
<keyword evidence="6 10" id="KW-1133">Transmembrane helix</keyword>
<name>A0A080LR32_9PROT</name>
<dbReference type="InterPro" id="IPR023486">
    <property type="entry name" value="TFIIB_CS"/>
</dbReference>
<dbReference type="PANTHER" id="PTHR43373:SF1">
    <property type="entry name" value="NA(+)_H(+) ANTIPORTER SUBUNIT A"/>
    <property type="match status" value="1"/>
</dbReference>
<evidence type="ECO:0000256" key="10">
    <source>
        <dbReference type="SAM" id="Phobius"/>
    </source>
</evidence>
<evidence type="ECO:0000259" key="12">
    <source>
        <dbReference type="Pfam" id="PF00662"/>
    </source>
</evidence>
<dbReference type="GO" id="GO:0005886">
    <property type="term" value="C:plasma membrane"/>
    <property type="evidence" value="ECO:0007669"/>
    <property type="project" value="UniProtKB-SubCell"/>
</dbReference>
<keyword evidence="7" id="KW-0406">Ion transport</keyword>
<dbReference type="GO" id="GO:0006811">
    <property type="term" value="P:monoatomic ion transport"/>
    <property type="evidence" value="ECO:0007669"/>
    <property type="project" value="UniProtKB-KW"/>
</dbReference>
<comment type="subcellular location">
    <subcellularLocation>
        <location evidence="1">Cell membrane</location>
        <topology evidence="1">Multi-pass membrane protein</topology>
    </subcellularLocation>
    <subcellularLocation>
        <location evidence="9">Membrane</location>
        <topology evidence="9">Multi-pass membrane protein</topology>
    </subcellularLocation>
</comment>
<dbReference type="InterPro" id="IPR046806">
    <property type="entry name" value="MrpA_C/MbhE"/>
</dbReference>
<feature type="transmembrane region" description="Helical" evidence="10">
    <location>
        <begin position="166"/>
        <end position="189"/>
    </location>
</feature>
<keyword evidence="5 9" id="KW-0812">Transmembrane</keyword>
<reference evidence="16 17" key="1">
    <citation type="submission" date="2014-02" db="EMBL/GenBank/DDBJ databases">
        <title>Expanding our view of genomic diversity in Candidatus Accumulibacter clades.</title>
        <authorList>
            <person name="Skennerton C.T."/>
            <person name="Barr J.J."/>
            <person name="Slater F.R."/>
            <person name="Bond P.L."/>
            <person name="Tyson G.W."/>
        </authorList>
    </citation>
    <scope>NUCLEOTIDE SEQUENCE [LARGE SCALE GENOMIC DNA]</scope>
    <source>
        <strain evidence="17">BA-91</strain>
    </source>
</reference>
<evidence type="ECO:0000259" key="11">
    <source>
        <dbReference type="Pfam" id="PF00361"/>
    </source>
</evidence>
<feature type="domain" description="NADH:quinone oxidoreductase/Mrp antiporter transmembrane" evidence="11">
    <location>
        <begin position="130"/>
        <end position="408"/>
    </location>
</feature>
<feature type="transmembrane region" description="Helical" evidence="10">
    <location>
        <begin position="326"/>
        <end position="347"/>
    </location>
</feature>
<feature type="transmembrane region" description="Helical" evidence="10">
    <location>
        <begin position="463"/>
        <end position="490"/>
    </location>
</feature>
<feature type="transmembrane region" description="Helical" evidence="10">
    <location>
        <begin position="606"/>
        <end position="625"/>
    </location>
</feature>
<feature type="transmembrane region" description="Helical" evidence="10">
    <location>
        <begin position="693"/>
        <end position="712"/>
    </location>
</feature>
<evidence type="ECO:0000256" key="7">
    <source>
        <dbReference type="ARBA" id="ARBA00023065"/>
    </source>
</evidence>
<dbReference type="Pfam" id="PF04039">
    <property type="entry name" value="MnhB"/>
    <property type="match status" value="1"/>
</dbReference>
<dbReference type="InterPro" id="IPR001516">
    <property type="entry name" value="Proton_antipo_N"/>
</dbReference>
<dbReference type="Pfam" id="PF13244">
    <property type="entry name" value="MbhD"/>
    <property type="match status" value="1"/>
</dbReference>
<feature type="transmembrane region" description="Helical" evidence="10">
    <location>
        <begin position="81"/>
        <end position="104"/>
    </location>
</feature>
<feature type="transmembrane region" description="Helical" evidence="10">
    <location>
        <begin position="246"/>
        <end position="267"/>
    </location>
</feature>
<proteinExistence type="predicted"/>
<sequence>MNSSLLLAAIPATAFAAFPLPLLLQRYGRASAALAAAAVMAACLALLLPLLPAALAGHTQLAHLAWLPTYGLDFHLRLDGLGLLFCLLILGIGLLVVLYAAWYLPKSDRLGRFYSILLLFMAAMLGVVLSENLLLLLIFWEITSLSSFLLVAYHNDQYEARIGAHMALAVTGAGGLALLAGILLLGGIAGSFDLSVILAAGERIRAHALYAPMLILILLGAFTKSAQFPFHFWLPNAMTAPTPVSAYLHSATMVKAGVFLLARLYPALGGSELWFWLVGGSGALTLVYAAAMALFRNDIKGLLAYSTISQLGLITLLFGLDTPLSVVAGLFHIINHAIFKASLFMAAGVIDHECGTRDMRRVNGMFRVMPITATLAILAAGSMAGVPLLNGFLSKEMFFAETVSAPQFATLGWALPLFATLAGMLAVAYSSRFVHDVFFNGEAIDLPRQPHEPPRWMRAPIELLVLLCLLVGLFPGWTVGPWLAAAALSTLQGPLPEFELALWHGFNQPVLMSLLALAGGVIVYALRAPLFAWQAQLPPMHARTAFERCYRQLASSARQILAMLDNASLQRYNALLLSFVVLLGGWAYFSGPPSGIRLPGQPADEAAVAALLTLLLGTLGATLLYRQRLLALLLVSVVGLVVALTFLRFSAPDLALTQFAVETGTIILMLLVLYYLPPQSAPKSSARRLSRDLLLALLAGGGLGLITLQMLAAPFETISGFYLQQSLPGGGGANVVNVILVDFRGFDTLGEITVLAMVALASHALLDRLVLIAPAQDGDGRRWSEEAHPLFLAMLMRPLLPLALTVSVYLLLRGHHQPGGGFVAGLVSSVALIMQYLGNGIAFAQPRLPHHPARLLALGLLLAAGIGVASWPFARPFLTSAHGHLQLPLLGEVELASAMVFDLGVYIVVVTVVLTVLSGIGGLSLRARSSREKI</sequence>
<evidence type="ECO:0000259" key="14">
    <source>
        <dbReference type="Pfam" id="PF13244"/>
    </source>
</evidence>
<feature type="transmembrane region" description="Helical" evidence="10">
    <location>
        <begin position="368"/>
        <end position="388"/>
    </location>
</feature>
<dbReference type="NCBIfam" id="NF009288">
    <property type="entry name" value="PRK12648.1"/>
    <property type="match status" value="1"/>
</dbReference>
<evidence type="ECO:0000256" key="1">
    <source>
        <dbReference type="ARBA" id="ARBA00004651"/>
    </source>
</evidence>
<dbReference type="InterPro" id="IPR025383">
    <property type="entry name" value="MrpA_C/MbhD"/>
</dbReference>
<feature type="domain" description="MrpA C-terminal/MbhE" evidence="15">
    <location>
        <begin position="688"/>
        <end position="769"/>
    </location>
</feature>
<dbReference type="GO" id="GO:0015297">
    <property type="term" value="F:antiporter activity"/>
    <property type="evidence" value="ECO:0007669"/>
    <property type="project" value="UniProtKB-KW"/>
</dbReference>
<evidence type="ECO:0000256" key="2">
    <source>
        <dbReference type="ARBA" id="ARBA00022448"/>
    </source>
</evidence>
<dbReference type="InterPro" id="IPR001750">
    <property type="entry name" value="ND/Mrp_TM"/>
</dbReference>
<keyword evidence="3" id="KW-0050">Antiport</keyword>
<feature type="transmembrane region" description="Helical" evidence="10">
    <location>
        <begin position="209"/>
        <end position="234"/>
    </location>
</feature>
<dbReference type="InterPro" id="IPR050616">
    <property type="entry name" value="CPA3_Na-H_Antiporter_A"/>
</dbReference>
<keyword evidence="8 10" id="KW-0472">Membrane</keyword>
<feature type="transmembrane region" description="Helical" evidence="10">
    <location>
        <begin position="855"/>
        <end position="874"/>
    </location>
</feature>
<evidence type="ECO:0000256" key="6">
    <source>
        <dbReference type="ARBA" id="ARBA00022989"/>
    </source>
</evidence>
<dbReference type="Proteomes" id="UP000020077">
    <property type="component" value="Unassembled WGS sequence"/>
</dbReference>
<evidence type="ECO:0000256" key="8">
    <source>
        <dbReference type="ARBA" id="ARBA00023136"/>
    </source>
</evidence>
<feature type="transmembrane region" description="Helical" evidence="10">
    <location>
        <begin position="273"/>
        <end position="295"/>
    </location>
</feature>
<evidence type="ECO:0000256" key="4">
    <source>
        <dbReference type="ARBA" id="ARBA00022475"/>
    </source>
</evidence>
<gene>
    <name evidence="16" type="primary">mrpA</name>
    <name evidence="16" type="ORF">AW09_004294</name>
</gene>
<keyword evidence="2" id="KW-0813">Transport</keyword>
<evidence type="ECO:0000259" key="15">
    <source>
        <dbReference type="Pfam" id="PF20501"/>
    </source>
</evidence>
<feature type="transmembrane region" description="Helical" evidence="10">
    <location>
        <begin position="31"/>
        <end position="51"/>
    </location>
</feature>
<evidence type="ECO:0000259" key="13">
    <source>
        <dbReference type="Pfam" id="PF04039"/>
    </source>
</evidence>
<dbReference type="Pfam" id="PF20501">
    <property type="entry name" value="MbhE"/>
    <property type="match status" value="1"/>
</dbReference>
<feature type="transmembrane region" description="Helical" evidence="10">
    <location>
        <begin position="302"/>
        <end position="320"/>
    </location>
</feature>
<keyword evidence="4" id="KW-1003">Cell membrane</keyword>
<feature type="transmembrane region" description="Helical" evidence="10">
    <location>
        <begin position="903"/>
        <end position="925"/>
    </location>
</feature>
<evidence type="ECO:0000313" key="17">
    <source>
        <dbReference type="Proteomes" id="UP000020077"/>
    </source>
</evidence>